<evidence type="ECO:0000313" key="8">
    <source>
        <dbReference type="EMBL" id="QPG75278.1"/>
    </source>
</evidence>
<evidence type="ECO:0000256" key="4">
    <source>
        <dbReference type="ARBA" id="ARBA00022807"/>
    </source>
</evidence>
<keyword evidence="3" id="KW-0378">Hydrolase</keyword>
<keyword evidence="2" id="KW-0645">Protease</keyword>
<dbReference type="GO" id="GO:0006508">
    <property type="term" value="P:proteolysis"/>
    <property type="evidence" value="ECO:0007669"/>
    <property type="project" value="UniProtKB-KW"/>
</dbReference>
<feature type="domain" description="Calpain catalytic" evidence="7">
    <location>
        <begin position="1"/>
        <end position="198"/>
    </location>
</feature>
<reference evidence="8" key="1">
    <citation type="submission" date="2020-10" db="EMBL/GenBank/DDBJ databases">
        <authorList>
            <person name="Roach M.J.R."/>
        </authorList>
    </citation>
    <scope>NUCLEOTIDE SEQUENCE</scope>
    <source>
        <strain evidence="8">CBS 1945</strain>
    </source>
</reference>
<gene>
    <name evidence="8" type="ORF">FOA43_002629</name>
</gene>
<dbReference type="SUPFAM" id="SSF54001">
    <property type="entry name" value="Cysteine proteinases"/>
    <property type="match status" value="1"/>
</dbReference>
<keyword evidence="9" id="KW-1185">Reference proteome</keyword>
<dbReference type="KEGG" id="bnn:FOA43_002629"/>
<dbReference type="Gene3D" id="2.60.120.380">
    <property type="match status" value="1"/>
</dbReference>
<sequence length="606" mass="69320">MAKSPSSYHIDLKESNGLTDIFQGDIDNCSFVSAFQAIVLYDLGTSLRGLIKETCQGTYTILFNVNGCQRDCPVSSELSEKRIHSSTNPGLLWPAIIEKAYLELYQYSSGQFQGSNFGNDCYLLTGFIPEYVAVEDIDMAFMANLNHYFHDKQAILGLAVDNLTDDEISVFRLVPNHDYSITEITENDGKFLITVKDPSVAENSLRVFLLDEIYGRFKTLYINWNSTRFTYRESKSFVMMQSKRFNNDSFIDDYQFRVSFTNETWVLLERHERREVTDQQLPGGISSIQWYEGEGKLWKSSDGKYISSVPVSNSRFTLCKLDLKGIRKAVGVFRLPNEADEHVFYTLMAYSTSPVTIERPRNRLKYTEEVIGNWSTWESGGNWSESTWYDNPQYEIIADGGTTDTVACAIGIFSDCSLHIALHVFDHEFGQFNRVFYFSRKELVTDIKRYNEGFNTCLVRLQAHRKYVLVCSTYNTAQLGEFKLMVNSDALVRISKIPHELGLFTKRIDTEIMANGEDWTLVTSFKLKRASRVNIKAICSNLDISQLRLLNAHTVKDISSMDVHGSVSFLGSQKTKLQEGRYEIQVKITTRQKVKVDLEIGTDYKI</sequence>
<dbReference type="OrthoDB" id="167576at2759"/>
<accession>A0A875S2U7</accession>
<evidence type="ECO:0000256" key="5">
    <source>
        <dbReference type="ARBA" id="ARBA00042255"/>
    </source>
</evidence>
<dbReference type="EMBL" id="CP064813">
    <property type="protein sequence ID" value="QPG75278.1"/>
    <property type="molecule type" value="Genomic_DNA"/>
</dbReference>
<name>A0A875S2U7_EENNA</name>
<dbReference type="PROSITE" id="PS50203">
    <property type="entry name" value="CALPAIN_CAT"/>
    <property type="match status" value="1"/>
</dbReference>
<comment type="caution">
    <text evidence="6">Lacks conserved residue(s) required for the propagation of feature annotation.</text>
</comment>
<dbReference type="Pfam" id="PF00648">
    <property type="entry name" value="Peptidase_C2"/>
    <property type="match status" value="1"/>
</dbReference>
<dbReference type="SMART" id="SM00230">
    <property type="entry name" value="CysPc"/>
    <property type="match status" value="1"/>
</dbReference>
<dbReference type="RefSeq" id="XP_038778843.1">
    <property type="nucleotide sequence ID" value="XM_038922915.1"/>
</dbReference>
<dbReference type="PANTHER" id="PTHR46143">
    <property type="entry name" value="CALPAIN-7"/>
    <property type="match status" value="1"/>
</dbReference>
<evidence type="ECO:0000256" key="3">
    <source>
        <dbReference type="ARBA" id="ARBA00022801"/>
    </source>
</evidence>
<protein>
    <recommendedName>
        <fullName evidence="5">Cysteine protease RIM13</fullName>
    </recommendedName>
</protein>
<proteinExistence type="inferred from homology"/>
<dbReference type="InterPro" id="IPR051297">
    <property type="entry name" value="PalB/RIM13"/>
</dbReference>
<evidence type="ECO:0000256" key="6">
    <source>
        <dbReference type="PROSITE-ProRule" id="PRU00239"/>
    </source>
</evidence>
<comment type="similarity">
    <text evidence="1">Belongs to the peptidase C2 family. PalB/RIM13 subfamily.</text>
</comment>
<dbReference type="GO" id="GO:0004198">
    <property type="term" value="F:calcium-dependent cysteine-type endopeptidase activity"/>
    <property type="evidence" value="ECO:0007669"/>
    <property type="project" value="InterPro"/>
</dbReference>
<dbReference type="InterPro" id="IPR036213">
    <property type="entry name" value="Calpain_III_sf"/>
</dbReference>
<dbReference type="InterPro" id="IPR038765">
    <property type="entry name" value="Papain-like_cys_pep_sf"/>
</dbReference>
<dbReference type="Proteomes" id="UP000662931">
    <property type="component" value="Chromosome 2"/>
</dbReference>
<dbReference type="AlphaFoldDB" id="A0A875S2U7"/>
<evidence type="ECO:0000256" key="2">
    <source>
        <dbReference type="ARBA" id="ARBA00022670"/>
    </source>
</evidence>
<evidence type="ECO:0000313" key="9">
    <source>
        <dbReference type="Proteomes" id="UP000662931"/>
    </source>
</evidence>
<dbReference type="PANTHER" id="PTHR46143:SF1">
    <property type="entry name" value="CALPAIN-7"/>
    <property type="match status" value="1"/>
</dbReference>
<keyword evidence="4" id="KW-0788">Thiol protease</keyword>
<evidence type="ECO:0000256" key="1">
    <source>
        <dbReference type="ARBA" id="ARBA00010193"/>
    </source>
</evidence>
<dbReference type="InterPro" id="IPR001300">
    <property type="entry name" value="Peptidase_C2_calpain_cat"/>
</dbReference>
<organism evidence="8 9">
    <name type="scientific">Eeniella nana</name>
    <name type="common">Yeast</name>
    <name type="synonym">Brettanomyces nanus</name>
    <dbReference type="NCBI Taxonomy" id="13502"/>
    <lineage>
        <taxon>Eukaryota</taxon>
        <taxon>Fungi</taxon>
        <taxon>Dikarya</taxon>
        <taxon>Ascomycota</taxon>
        <taxon>Saccharomycotina</taxon>
        <taxon>Pichiomycetes</taxon>
        <taxon>Pichiales</taxon>
        <taxon>Pichiaceae</taxon>
        <taxon>Brettanomyces</taxon>
    </lineage>
</organism>
<dbReference type="SUPFAM" id="SSF49758">
    <property type="entry name" value="Calpain large subunit, middle domain (domain III)"/>
    <property type="match status" value="1"/>
</dbReference>
<dbReference type="GeneID" id="62196030"/>
<evidence type="ECO:0000259" key="7">
    <source>
        <dbReference type="PROSITE" id="PS50203"/>
    </source>
</evidence>